<evidence type="ECO:0000259" key="3">
    <source>
        <dbReference type="PROSITE" id="PS01124"/>
    </source>
</evidence>
<reference evidence="4 5" key="1">
    <citation type="submission" date="2024-04" db="EMBL/GenBank/DDBJ databases">
        <title>Novel species of the genus Ideonella isolated from streams.</title>
        <authorList>
            <person name="Lu H."/>
        </authorList>
    </citation>
    <scope>NUCLEOTIDE SEQUENCE [LARGE SCALE GENOMIC DNA]</scope>
    <source>
        <strain evidence="4 5">DXS29W</strain>
    </source>
</reference>
<feature type="compositionally biased region" description="Basic residues" evidence="2">
    <location>
        <begin position="1"/>
        <end position="11"/>
    </location>
</feature>
<accession>A0ABU9C1P9</accession>
<evidence type="ECO:0000313" key="4">
    <source>
        <dbReference type="EMBL" id="MEK8034775.1"/>
    </source>
</evidence>
<dbReference type="SUPFAM" id="SSF51182">
    <property type="entry name" value="RmlC-like cupins"/>
    <property type="match status" value="1"/>
</dbReference>
<keyword evidence="5" id="KW-1185">Reference proteome</keyword>
<dbReference type="CDD" id="cd06124">
    <property type="entry name" value="cupin_NimR-like_N"/>
    <property type="match status" value="1"/>
</dbReference>
<dbReference type="Gene3D" id="1.10.10.60">
    <property type="entry name" value="Homeodomain-like"/>
    <property type="match status" value="1"/>
</dbReference>
<dbReference type="PANTHER" id="PTHR11019">
    <property type="entry name" value="HTH-TYPE TRANSCRIPTIONAL REGULATOR NIMR"/>
    <property type="match status" value="1"/>
</dbReference>
<gene>
    <name evidence="4" type="ORF">AACH06_28490</name>
</gene>
<dbReference type="Pfam" id="PF12833">
    <property type="entry name" value="HTH_18"/>
    <property type="match status" value="1"/>
</dbReference>
<dbReference type="Gene3D" id="2.60.120.10">
    <property type="entry name" value="Jelly Rolls"/>
    <property type="match status" value="1"/>
</dbReference>
<proteinExistence type="predicted"/>
<dbReference type="InterPro" id="IPR011051">
    <property type="entry name" value="RmlC_Cupin_sf"/>
</dbReference>
<comment type="caution">
    <text evidence="4">The sequence shown here is derived from an EMBL/GenBank/DDBJ whole genome shotgun (WGS) entry which is preliminary data.</text>
</comment>
<dbReference type="RefSeq" id="WP_341429207.1">
    <property type="nucleotide sequence ID" value="NZ_JBBUTG010000035.1"/>
</dbReference>
<dbReference type="Pfam" id="PF02311">
    <property type="entry name" value="AraC_binding"/>
    <property type="match status" value="1"/>
</dbReference>
<dbReference type="SMART" id="SM00342">
    <property type="entry name" value="HTH_ARAC"/>
    <property type="match status" value="1"/>
</dbReference>
<evidence type="ECO:0000256" key="2">
    <source>
        <dbReference type="SAM" id="MobiDB-lite"/>
    </source>
</evidence>
<dbReference type="EMBL" id="JBBUTG010000035">
    <property type="protein sequence ID" value="MEK8034775.1"/>
    <property type="molecule type" value="Genomic_DNA"/>
</dbReference>
<dbReference type="PANTHER" id="PTHR11019:SF159">
    <property type="entry name" value="TRANSCRIPTIONAL REGULATOR-RELATED"/>
    <property type="match status" value="1"/>
</dbReference>
<name>A0ABU9C1P9_9BURK</name>
<protein>
    <submittedName>
        <fullName evidence="4">Helix-turn-helix transcriptional regulator</fullName>
    </submittedName>
</protein>
<keyword evidence="1" id="KW-0238">DNA-binding</keyword>
<dbReference type="InterPro" id="IPR003313">
    <property type="entry name" value="AraC-bd"/>
</dbReference>
<dbReference type="InterPro" id="IPR014710">
    <property type="entry name" value="RmlC-like_jellyroll"/>
</dbReference>
<evidence type="ECO:0000313" key="5">
    <source>
        <dbReference type="Proteomes" id="UP001371218"/>
    </source>
</evidence>
<feature type="region of interest" description="Disordered" evidence="2">
    <location>
        <begin position="1"/>
        <end position="28"/>
    </location>
</feature>
<organism evidence="4 5">
    <name type="scientific">Ideonella lacteola</name>
    <dbReference type="NCBI Taxonomy" id="2984193"/>
    <lineage>
        <taxon>Bacteria</taxon>
        <taxon>Pseudomonadati</taxon>
        <taxon>Pseudomonadota</taxon>
        <taxon>Betaproteobacteria</taxon>
        <taxon>Burkholderiales</taxon>
        <taxon>Sphaerotilaceae</taxon>
        <taxon>Ideonella</taxon>
    </lineage>
</organism>
<evidence type="ECO:0000256" key="1">
    <source>
        <dbReference type="ARBA" id="ARBA00023125"/>
    </source>
</evidence>
<feature type="domain" description="HTH araC/xylS-type" evidence="3">
    <location>
        <begin position="186"/>
        <end position="283"/>
    </location>
</feature>
<dbReference type="PROSITE" id="PS01124">
    <property type="entry name" value="HTH_ARAC_FAMILY_2"/>
    <property type="match status" value="1"/>
</dbReference>
<sequence>MPKTSLPRRSRTSLPPLDPMRYEPTPGRPIRGKARHMAHQMDIQPHWHSWAQLVFSVTGAVRVSAQSDGPDSSYLVPPSRAVWIPPGVVHAVTAVEQADLRTLYLHAQAVGALCAGGSDWSRCRVLEVTPLLRELVLQLAIEPDAAPDTDADRAREQGISTLILDELRRARSLQLGLPLPREGRLRRVCEAMLDEPLRHADIEGWAAEAATSARTLSRWFTDELGTSYGQWRQQLLLAKALAMAARKQPMRLIAAELGYASPSAFSAMVTRAVGMPPSRFFAEA</sequence>
<dbReference type="Proteomes" id="UP001371218">
    <property type="component" value="Unassembled WGS sequence"/>
</dbReference>
<dbReference type="InterPro" id="IPR018060">
    <property type="entry name" value="HTH_AraC"/>
</dbReference>